<evidence type="ECO:0000259" key="8">
    <source>
        <dbReference type="Pfam" id="PF05199"/>
    </source>
</evidence>
<evidence type="ECO:0000313" key="9">
    <source>
        <dbReference type="EMBL" id="PSR54040.1"/>
    </source>
</evidence>
<evidence type="ECO:0000313" key="10">
    <source>
        <dbReference type="Proteomes" id="UP000240357"/>
    </source>
</evidence>
<accession>A0A2T2YEV3</accession>
<gene>
    <name evidence="9" type="ORF">AHMF7605_11165</name>
</gene>
<dbReference type="Pfam" id="PF05199">
    <property type="entry name" value="GMC_oxred_C"/>
    <property type="match status" value="1"/>
</dbReference>
<evidence type="ECO:0000256" key="1">
    <source>
        <dbReference type="ARBA" id="ARBA00001974"/>
    </source>
</evidence>
<organism evidence="9 10">
    <name type="scientific">Adhaeribacter arboris</name>
    <dbReference type="NCBI Taxonomy" id="2072846"/>
    <lineage>
        <taxon>Bacteria</taxon>
        <taxon>Pseudomonadati</taxon>
        <taxon>Bacteroidota</taxon>
        <taxon>Cytophagia</taxon>
        <taxon>Cytophagales</taxon>
        <taxon>Hymenobacteraceae</taxon>
        <taxon>Adhaeribacter</taxon>
    </lineage>
</organism>
<keyword evidence="4" id="KW-0274">FAD</keyword>
<keyword evidence="10" id="KW-1185">Reference proteome</keyword>
<dbReference type="GO" id="GO:0050660">
    <property type="term" value="F:flavin adenine dinucleotide binding"/>
    <property type="evidence" value="ECO:0007669"/>
    <property type="project" value="InterPro"/>
</dbReference>
<comment type="cofactor">
    <cofactor evidence="1">
        <name>FAD</name>
        <dbReference type="ChEBI" id="CHEBI:57692"/>
    </cofactor>
</comment>
<comment type="caution">
    <text evidence="9">The sequence shown here is derived from an EMBL/GenBank/DDBJ whole genome shotgun (WGS) entry which is preliminary data.</text>
</comment>
<dbReference type="SUPFAM" id="SSF54373">
    <property type="entry name" value="FAD-linked reductases, C-terminal domain"/>
    <property type="match status" value="1"/>
</dbReference>
<evidence type="ECO:0000256" key="4">
    <source>
        <dbReference type="ARBA" id="ARBA00022827"/>
    </source>
</evidence>
<dbReference type="Pfam" id="PF00732">
    <property type="entry name" value="GMC_oxred_N"/>
    <property type="match status" value="1"/>
</dbReference>
<evidence type="ECO:0000256" key="6">
    <source>
        <dbReference type="SAM" id="MobiDB-lite"/>
    </source>
</evidence>
<dbReference type="OrthoDB" id="1154541at2"/>
<dbReference type="GO" id="GO:0016614">
    <property type="term" value="F:oxidoreductase activity, acting on CH-OH group of donors"/>
    <property type="evidence" value="ECO:0007669"/>
    <property type="project" value="InterPro"/>
</dbReference>
<feature type="domain" description="Glucose-methanol-choline oxidoreductase N-terminal" evidence="7">
    <location>
        <begin position="120"/>
        <end position="354"/>
    </location>
</feature>
<feature type="domain" description="Glucose-methanol-choline oxidoreductase C-terminal" evidence="8">
    <location>
        <begin position="444"/>
        <end position="563"/>
    </location>
</feature>
<reference evidence="9 10" key="1">
    <citation type="submission" date="2018-03" db="EMBL/GenBank/DDBJ databases">
        <title>Adhaeribacter sp. HMF7605 Genome sequencing and assembly.</title>
        <authorList>
            <person name="Kang H."/>
            <person name="Kang J."/>
            <person name="Cha I."/>
            <person name="Kim H."/>
            <person name="Joh K."/>
        </authorList>
    </citation>
    <scope>NUCLEOTIDE SEQUENCE [LARGE SCALE GENOMIC DNA]</scope>
    <source>
        <strain evidence="9 10">HMF7605</strain>
    </source>
</reference>
<feature type="region of interest" description="Disordered" evidence="6">
    <location>
        <begin position="1"/>
        <end position="20"/>
    </location>
</feature>
<keyword evidence="5" id="KW-0560">Oxidoreductase</keyword>
<dbReference type="RefSeq" id="WP_106929305.1">
    <property type="nucleotide sequence ID" value="NZ_PYFT01000001.1"/>
</dbReference>
<proteinExistence type="inferred from homology"/>
<dbReference type="EMBL" id="PYFT01000001">
    <property type="protein sequence ID" value="PSR54040.1"/>
    <property type="molecule type" value="Genomic_DNA"/>
</dbReference>
<dbReference type="InterPro" id="IPR051473">
    <property type="entry name" value="P2Ox-like"/>
</dbReference>
<dbReference type="InterPro" id="IPR000172">
    <property type="entry name" value="GMC_OxRdtase_N"/>
</dbReference>
<feature type="compositionally biased region" description="Polar residues" evidence="6">
    <location>
        <begin position="1"/>
        <end position="19"/>
    </location>
</feature>
<dbReference type="Gene3D" id="3.50.50.60">
    <property type="entry name" value="FAD/NAD(P)-binding domain"/>
    <property type="match status" value="2"/>
</dbReference>
<dbReference type="PANTHER" id="PTHR42784:SF1">
    <property type="entry name" value="PYRANOSE 2-OXIDASE"/>
    <property type="match status" value="1"/>
</dbReference>
<dbReference type="AlphaFoldDB" id="A0A2T2YEV3"/>
<keyword evidence="3" id="KW-0285">Flavoprotein</keyword>
<evidence type="ECO:0000256" key="5">
    <source>
        <dbReference type="ARBA" id="ARBA00023002"/>
    </source>
</evidence>
<dbReference type="InterPro" id="IPR036188">
    <property type="entry name" value="FAD/NAD-bd_sf"/>
</dbReference>
<dbReference type="InterPro" id="IPR007867">
    <property type="entry name" value="GMC_OxRtase_C"/>
</dbReference>
<evidence type="ECO:0000256" key="2">
    <source>
        <dbReference type="ARBA" id="ARBA00010790"/>
    </source>
</evidence>
<protein>
    <submittedName>
        <fullName evidence="9">GMC family oxidoreductase</fullName>
    </submittedName>
</protein>
<dbReference type="Proteomes" id="UP000240357">
    <property type="component" value="Unassembled WGS sequence"/>
</dbReference>
<name>A0A2T2YEV3_9BACT</name>
<evidence type="ECO:0000259" key="7">
    <source>
        <dbReference type="Pfam" id="PF00732"/>
    </source>
</evidence>
<comment type="similarity">
    <text evidence="2">Belongs to the GMC oxidoreductase family.</text>
</comment>
<sequence>MVTADNESQNKQTKGSPNLNLKGIAENTYDAIVIGSGISGGWAAKELCEKGLKTLVLERGRQVEHIKDYPTANLNPWDFPHRGRLALKTVQENPIVSRCYAFDESTQHFFVKDNEHPYSQEKPFDWIRGYQVGGKSLMWARWTQRWSDLDFEANAKQGIAIDWPIRYKDIAPWYSYVEKFVGISGNRDGIPHLPDGEFLPPMEMNCVEKHLKSSIEKNYPDRHLIISRTANLTKGLKGRGPCQYRNLCARGCPFAGYFSSNSATLPAATATGNLTLRPFSVVHSLIYDEQKQKAKGVRVIDTNTKEETEYYAKIIFVNAGTLNSTLLLLNSTSARFSNGLGNDSGVLGHYLMDHNYRGHISGQFDGLQDSYYYGRRPAGVYIPRYRNVGHDRQSSFIRGYAFAASGVRLTGNVTTEAMGAAYKEALTKPGPWSFRMTGMGECLPYHENKVTLSPEKKDAWGIPQLIIDCEFKANETSMLKDMLSSGSEMLEQAGFKNITASDNNQAPGLGIHEMGTARMGRDPKSSVLNANNQVWGAPNVFVTDGSCMTSNACQNPSLTYMALTARAVDYAVKELKRQNLS</sequence>
<dbReference type="SUPFAM" id="SSF51905">
    <property type="entry name" value="FAD/NAD(P)-binding domain"/>
    <property type="match status" value="1"/>
</dbReference>
<dbReference type="PANTHER" id="PTHR42784">
    <property type="entry name" value="PYRANOSE 2-OXIDASE"/>
    <property type="match status" value="1"/>
</dbReference>
<evidence type="ECO:0000256" key="3">
    <source>
        <dbReference type="ARBA" id="ARBA00022630"/>
    </source>
</evidence>